<feature type="domain" description="Ig-like SoxY" evidence="1">
    <location>
        <begin position="62"/>
        <end position="158"/>
    </location>
</feature>
<proteinExistence type="predicted"/>
<dbReference type="Pfam" id="PF13501">
    <property type="entry name" value="SoxY"/>
    <property type="match status" value="1"/>
</dbReference>
<dbReference type="AlphaFoldDB" id="A0A645DKJ2"/>
<dbReference type="EMBL" id="VSSQ01036575">
    <property type="protein sequence ID" value="MPM89082.1"/>
    <property type="molecule type" value="Genomic_DNA"/>
</dbReference>
<name>A0A645DKJ2_9ZZZZ</name>
<gene>
    <name evidence="2" type="ORF">SDC9_136190</name>
</gene>
<dbReference type="InterPro" id="IPR016568">
    <property type="entry name" value="Sulphur_oxidation_SoxY"/>
</dbReference>
<organism evidence="2">
    <name type="scientific">bioreactor metagenome</name>
    <dbReference type="NCBI Taxonomy" id="1076179"/>
    <lineage>
        <taxon>unclassified sequences</taxon>
        <taxon>metagenomes</taxon>
        <taxon>ecological metagenomes</taxon>
    </lineage>
</organism>
<protein>
    <recommendedName>
        <fullName evidence="1">Ig-like SoxY domain-containing protein</fullName>
    </recommendedName>
</protein>
<dbReference type="InterPro" id="IPR038162">
    <property type="entry name" value="SoxY_sf"/>
</dbReference>
<accession>A0A645DKJ2</accession>
<evidence type="ECO:0000259" key="1">
    <source>
        <dbReference type="Pfam" id="PF13501"/>
    </source>
</evidence>
<dbReference type="NCBIfam" id="TIGR04488">
    <property type="entry name" value="SoxY_true_GGCGG"/>
    <property type="match status" value="1"/>
</dbReference>
<evidence type="ECO:0000313" key="2">
    <source>
        <dbReference type="EMBL" id="MPM89082.1"/>
    </source>
</evidence>
<dbReference type="Gene3D" id="2.60.40.2470">
    <property type="entry name" value="SoxY domain"/>
    <property type="match status" value="1"/>
</dbReference>
<dbReference type="InterPro" id="IPR032711">
    <property type="entry name" value="SoxY"/>
</dbReference>
<sequence length="160" mass="17258">MGNISELRRKFLREGIRSSLLLPLLGSGLLQPGRVLANEWKSRAFTARSTAEALRQLAVSNATESRDITIITPEIAENGAKVDVEITSNLPGARSLLLLADRNPMPLCAEINFAGNALPYAKLQIKLAESTQVRALIRTSDGRTHIAIREIKVTLGGCGG</sequence>
<comment type="caution">
    <text evidence="2">The sequence shown here is derived from an EMBL/GenBank/DDBJ whole genome shotgun (WGS) entry which is preliminary data.</text>
</comment>
<dbReference type="PIRSF" id="PIRSF010312">
    <property type="entry name" value="Sulphur_oxidation_SoxY"/>
    <property type="match status" value="1"/>
</dbReference>
<reference evidence="2" key="1">
    <citation type="submission" date="2019-08" db="EMBL/GenBank/DDBJ databases">
        <authorList>
            <person name="Kucharzyk K."/>
            <person name="Murdoch R.W."/>
            <person name="Higgins S."/>
            <person name="Loffler F."/>
        </authorList>
    </citation>
    <scope>NUCLEOTIDE SEQUENCE</scope>
</reference>